<name>A0A218W902_PUNGR</name>
<evidence type="ECO:0000313" key="4">
    <source>
        <dbReference type="Proteomes" id="UP000197138"/>
    </source>
</evidence>
<dbReference type="PANTHER" id="PTHR13490:SF0">
    <property type="entry name" value="SMALL RIBOSOMAL SUBUNIT PROTEIN MS35"/>
    <property type="match status" value="1"/>
</dbReference>
<sequence>MQLLDDVRDSEFESDFKELHSTDKEIDDLYSARDIVINMMAKDEFFNMDDKKSDAMIEEAVKRGYVQDTEECEQILVDILSWDKLLPDDWKKEVEARLEELCEKGELQLEEAFEQFKTFEDEMLLKHADIMEEQEPPQFDEAALDKKKESDDPPGEGPILRWQTRVVFALAVTHGIPRIGRFEHREENRKDCLQKLLSLIEEAGKANKLEDACMSYVKDKAQS</sequence>
<organism evidence="2 4">
    <name type="scientific">Punica granatum</name>
    <name type="common">Pomegranate</name>
    <dbReference type="NCBI Taxonomy" id="22663"/>
    <lineage>
        <taxon>Eukaryota</taxon>
        <taxon>Viridiplantae</taxon>
        <taxon>Streptophyta</taxon>
        <taxon>Embryophyta</taxon>
        <taxon>Tracheophyta</taxon>
        <taxon>Spermatophyta</taxon>
        <taxon>Magnoliopsida</taxon>
        <taxon>eudicotyledons</taxon>
        <taxon>Gunneridae</taxon>
        <taxon>Pentapetalae</taxon>
        <taxon>rosids</taxon>
        <taxon>malvids</taxon>
        <taxon>Myrtales</taxon>
        <taxon>Lythraceae</taxon>
        <taxon>Punica</taxon>
    </lineage>
</organism>
<dbReference type="Proteomes" id="UP000233551">
    <property type="component" value="Unassembled WGS sequence"/>
</dbReference>
<reference evidence="2" key="2">
    <citation type="submission" date="2017-06" db="EMBL/GenBank/DDBJ databases">
        <title>The pomegranate genome and the genomics of punicalagin biosynthesis.</title>
        <authorList>
            <person name="Xu C."/>
        </authorList>
    </citation>
    <scope>NUCLEOTIDE SEQUENCE [LARGE SCALE GENOMIC DNA]</scope>
    <source>
        <tissue evidence="2">Fresh leaf</tissue>
    </source>
</reference>
<reference evidence="3 5" key="3">
    <citation type="submission" date="2017-11" db="EMBL/GenBank/DDBJ databases">
        <title>De-novo sequencing of pomegranate (Punica granatum L.) genome.</title>
        <authorList>
            <person name="Akparov Z."/>
            <person name="Amiraslanov A."/>
            <person name="Hajiyeva S."/>
            <person name="Abbasov M."/>
            <person name="Kaur K."/>
            <person name="Hamwieh A."/>
            <person name="Solovyev V."/>
            <person name="Salamov A."/>
            <person name="Braich B."/>
            <person name="Kosarev P."/>
            <person name="Mahmoud A."/>
            <person name="Hajiyev E."/>
            <person name="Babayeva S."/>
            <person name="Izzatullayeva V."/>
            <person name="Mammadov A."/>
            <person name="Mammadov A."/>
            <person name="Sharifova S."/>
            <person name="Ojaghi J."/>
            <person name="Eynullazada K."/>
            <person name="Bayramov B."/>
            <person name="Abdulazimova A."/>
            <person name="Shahmuradov I."/>
        </authorList>
    </citation>
    <scope>NUCLEOTIDE SEQUENCE [LARGE SCALE GENOMIC DNA]</scope>
    <source>
        <strain evidence="3">AG2017</strain>
        <strain evidence="5">cv. AG2017</strain>
        <tissue evidence="3">Leaf</tissue>
    </source>
</reference>
<evidence type="ECO:0000313" key="3">
    <source>
        <dbReference type="EMBL" id="PKI51252.1"/>
    </source>
</evidence>
<proteinExistence type="predicted"/>
<keyword evidence="1" id="KW-0175">Coiled coil</keyword>
<dbReference type="GO" id="GO:0003735">
    <property type="term" value="F:structural constituent of ribosome"/>
    <property type="evidence" value="ECO:0007669"/>
    <property type="project" value="InterPro"/>
</dbReference>
<protein>
    <submittedName>
        <fullName evidence="2">Uncharacterized protein</fullName>
    </submittedName>
</protein>
<comment type="caution">
    <text evidence="2">The sequence shown here is derived from an EMBL/GenBank/DDBJ whole genome shotgun (WGS) entry which is preliminary data.</text>
</comment>
<keyword evidence="5" id="KW-1185">Reference proteome</keyword>
<dbReference type="EMBL" id="MTKT01004892">
    <property type="protein sequence ID" value="OWM69344.1"/>
    <property type="molecule type" value="Genomic_DNA"/>
</dbReference>
<dbReference type="GO" id="GO:0032543">
    <property type="term" value="P:mitochondrial translation"/>
    <property type="evidence" value="ECO:0007669"/>
    <property type="project" value="InterPro"/>
</dbReference>
<dbReference type="Proteomes" id="UP000197138">
    <property type="component" value="Unassembled WGS sequence"/>
</dbReference>
<dbReference type="AlphaFoldDB" id="A0A218W902"/>
<feature type="coiled-coil region" evidence="1">
    <location>
        <begin position="91"/>
        <end position="122"/>
    </location>
</feature>
<gene>
    <name evidence="2" type="ORF">CDL15_Pgr006307</name>
    <name evidence="3" type="ORF">CRG98_028347</name>
</gene>
<dbReference type="InterPro" id="IPR039848">
    <property type="entry name" value="Ribosomal_mS35_mt"/>
</dbReference>
<evidence type="ECO:0000313" key="5">
    <source>
        <dbReference type="Proteomes" id="UP000233551"/>
    </source>
</evidence>
<dbReference type="STRING" id="22663.A0A218W902"/>
<reference evidence="4" key="1">
    <citation type="journal article" date="2017" name="Plant J.">
        <title>The pomegranate (Punica granatum L.) genome and the genomics of punicalagin biosynthesis.</title>
        <authorList>
            <person name="Qin G."/>
            <person name="Xu C."/>
            <person name="Ming R."/>
            <person name="Tang H."/>
            <person name="Guyot R."/>
            <person name="Kramer E.M."/>
            <person name="Hu Y."/>
            <person name="Yi X."/>
            <person name="Qi Y."/>
            <person name="Xu X."/>
            <person name="Gao Z."/>
            <person name="Pan H."/>
            <person name="Jian J."/>
            <person name="Tian Y."/>
            <person name="Yue Z."/>
            <person name="Xu Y."/>
        </authorList>
    </citation>
    <scope>NUCLEOTIDE SEQUENCE [LARGE SCALE GENOMIC DNA]</scope>
    <source>
        <strain evidence="4">cv. Dabenzi</strain>
    </source>
</reference>
<accession>A0A218W902</accession>
<dbReference type="PANTHER" id="PTHR13490">
    <property type="entry name" value="MITOCHONDRIAL 28S RIBOSOMAL PROTEIN S28"/>
    <property type="match status" value="1"/>
</dbReference>
<evidence type="ECO:0000256" key="1">
    <source>
        <dbReference type="SAM" id="Coils"/>
    </source>
</evidence>
<dbReference type="EMBL" id="PGOL01002029">
    <property type="protein sequence ID" value="PKI51252.1"/>
    <property type="molecule type" value="Genomic_DNA"/>
</dbReference>
<evidence type="ECO:0000313" key="2">
    <source>
        <dbReference type="EMBL" id="OWM69344.1"/>
    </source>
</evidence>
<dbReference type="GO" id="GO:0005763">
    <property type="term" value="C:mitochondrial small ribosomal subunit"/>
    <property type="evidence" value="ECO:0007669"/>
    <property type="project" value="TreeGrafter"/>
</dbReference>